<name>A0A1F8CN05_9BACT</name>
<evidence type="ECO:0000313" key="6">
    <source>
        <dbReference type="EMBL" id="OGM77727.1"/>
    </source>
</evidence>
<evidence type="ECO:0000259" key="5">
    <source>
        <dbReference type="Pfam" id="PF01370"/>
    </source>
</evidence>
<comment type="caution">
    <text evidence="6">The sequence shown here is derived from an EMBL/GenBank/DDBJ whole genome shotgun (WGS) entry which is preliminary data.</text>
</comment>
<dbReference type="PANTHER" id="PTHR43078">
    <property type="entry name" value="UDP-GLUCURONIC ACID DECARBOXYLASE-RELATED"/>
    <property type="match status" value="1"/>
</dbReference>
<comment type="cofactor">
    <cofactor evidence="1">
        <name>NAD(+)</name>
        <dbReference type="ChEBI" id="CHEBI:57540"/>
    </cofactor>
</comment>
<dbReference type="PANTHER" id="PTHR43078:SF6">
    <property type="entry name" value="UDP-GLUCURONIC ACID DECARBOXYLASE 1"/>
    <property type="match status" value="1"/>
</dbReference>
<protein>
    <recommendedName>
        <fullName evidence="5">NAD-dependent epimerase/dehydratase domain-containing protein</fullName>
    </recommendedName>
</protein>
<evidence type="ECO:0000256" key="1">
    <source>
        <dbReference type="ARBA" id="ARBA00001911"/>
    </source>
</evidence>
<dbReference type="InterPro" id="IPR036291">
    <property type="entry name" value="NAD(P)-bd_dom_sf"/>
</dbReference>
<gene>
    <name evidence="6" type="ORF">A2188_01985</name>
</gene>
<dbReference type="Pfam" id="PF01370">
    <property type="entry name" value="Epimerase"/>
    <property type="match status" value="1"/>
</dbReference>
<dbReference type="SUPFAM" id="SSF51735">
    <property type="entry name" value="NAD(P)-binding Rossmann-fold domains"/>
    <property type="match status" value="1"/>
</dbReference>
<evidence type="ECO:0000256" key="3">
    <source>
        <dbReference type="ARBA" id="ARBA00023027"/>
    </source>
</evidence>
<dbReference type="AlphaFoldDB" id="A0A1F8CN05"/>
<evidence type="ECO:0000256" key="4">
    <source>
        <dbReference type="ARBA" id="ARBA00023239"/>
    </source>
</evidence>
<feature type="domain" description="NAD-dependent epimerase/dehydratase" evidence="5">
    <location>
        <begin position="5"/>
        <end position="246"/>
    </location>
</feature>
<accession>A0A1F8CN05</accession>
<keyword evidence="2" id="KW-0210">Decarboxylase</keyword>
<dbReference type="GO" id="GO:0070403">
    <property type="term" value="F:NAD+ binding"/>
    <property type="evidence" value="ECO:0007669"/>
    <property type="project" value="InterPro"/>
</dbReference>
<dbReference type="GO" id="GO:0048040">
    <property type="term" value="F:UDP-glucuronate decarboxylase activity"/>
    <property type="evidence" value="ECO:0007669"/>
    <property type="project" value="TreeGrafter"/>
</dbReference>
<evidence type="ECO:0000313" key="7">
    <source>
        <dbReference type="Proteomes" id="UP000179241"/>
    </source>
</evidence>
<dbReference type="GO" id="GO:0042732">
    <property type="term" value="P:D-xylose metabolic process"/>
    <property type="evidence" value="ECO:0007669"/>
    <property type="project" value="InterPro"/>
</dbReference>
<dbReference type="EMBL" id="MGHU01000013">
    <property type="protein sequence ID" value="OGM77727.1"/>
    <property type="molecule type" value="Genomic_DNA"/>
</dbReference>
<reference evidence="6 7" key="1">
    <citation type="journal article" date="2016" name="Nat. Commun.">
        <title>Thousands of microbial genomes shed light on interconnected biogeochemical processes in an aquifer system.</title>
        <authorList>
            <person name="Anantharaman K."/>
            <person name="Brown C.T."/>
            <person name="Hug L.A."/>
            <person name="Sharon I."/>
            <person name="Castelle C.J."/>
            <person name="Probst A.J."/>
            <person name="Thomas B.C."/>
            <person name="Singh A."/>
            <person name="Wilkins M.J."/>
            <person name="Karaoz U."/>
            <person name="Brodie E.L."/>
            <person name="Williams K.H."/>
            <person name="Hubbard S.S."/>
            <person name="Banfield J.F."/>
        </authorList>
    </citation>
    <scope>NUCLEOTIDE SEQUENCE [LARGE SCALE GENOMIC DNA]</scope>
</reference>
<evidence type="ECO:0000256" key="2">
    <source>
        <dbReference type="ARBA" id="ARBA00022793"/>
    </source>
</evidence>
<sequence length="325" mass="35961">MGKKILVTGGAGFIGSHLCEQLVAKKHQVICLDNLFSGSKKNLTTIINNPHFRFVKGDVRQKELVDKLVAEVDMIYHLAAIVGVSVVVNQPLENIDVNFFGIRNITESAYKHGKKKVLFTSSSEVYGKNSLVPLVENLSDQVFGGTNVTRWAYGEAKALGEHLLYAYAEKGLPFAVVRYFNCYGPRGINPNYANVVPKFIGQALKNEVITIHESGRATRCFCYVDDTVQGTILAGEKLNRDVVNIGSNKEISILDLAKKIIGASGSQSKITHLNEQKIFSKKYESSQRRVPSVLKAEKLLGFKPKTSLNQGLTKTITWTRNQISK</sequence>
<keyword evidence="4" id="KW-0456">Lyase</keyword>
<keyword evidence="3" id="KW-0520">NAD</keyword>
<dbReference type="InterPro" id="IPR001509">
    <property type="entry name" value="Epimerase_deHydtase"/>
</dbReference>
<dbReference type="GO" id="GO:0005737">
    <property type="term" value="C:cytoplasm"/>
    <property type="evidence" value="ECO:0007669"/>
    <property type="project" value="TreeGrafter"/>
</dbReference>
<proteinExistence type="predicted"/>
<organism evidence="6 7">
    <name type="scientific">Candidatus Woesebacteria bacterium RIFOXYA1_FULL_43_9</name>
    <dbReference type="NCBI Taxonomy" id="1802534"/>
    <lineage>
        <taxon>Bacteria</taxon>
        <taxon>Candidatus Woeseibacteriota</taxon>
    </lineage>
</organism>
<dbReference type="Proteomes" id="UP000179241">
    <property type="component" value="Unassembled WGS sequence"/>
</dbReference>
<dbReference type="Gene3D" id="3.40.50.720">
    <property type="entry name" value="NAD(P)-binding Rossmann-like Domain"/>
    <property type="match status" value="1"/>
</dbReference>
<dbReference type="InterPro" id="IPR044516">
    <property type="entry name" value="UXS-like"/>
</dbReference>